<dbReference type="PANTHER" id="PTHR30532">
    <property type="entry name" value="IRON III DICITRATE-BINDING PERIPLASMIC PROTEIN"/>
    <property type="match status" value="1"/>
</dbReference>
<dbReference type="PANTHER" id="PTHR30532:SF29">
    <property type="entry name" value="FE(3+) DICITRATE-BINDING PERIPLASMIC PROTEIN"/>
    <property type="match status" value="1"/>
</dbReference>
<dbReference type="RefSeq" id="WP_003335216.1">
    <property type="nucleotide sequence ID" value="NZ_CP007806.1"/>
</dbReference>
<evidence type="ECO:0000313" key="8">
    <source>
        <dbReference type="EMBL" id="AIG25278.1"/>
    </source>
</evidence>
<feature type="region of interest" description="Disordered" evidence="5">
    <location>
        <begin position="36"/>
        <end position="61"/>
    </location>
</feature>
<dbReference type="HOGENOM" id="CLU_038034_0_1_9"/>
<feature type="signal peptide" evidence="6">
    <location>
        <begin position="1"/>
        <end position="23"/>
    </location>
</feature>
<dbReference type="eggNOG" id="COG0614">
    <property type="taxonomic scope" value="Bacteria"/>
</dbReference>
<feature type="domain" description="Fe/B12 periplasmic-binding" evidence="7">
    <location>
        <begin position="62"/>
        <end position="338"/>
    </location>
</feature>
<keyword evidence="9" id="KW-1185">Reference proteome</keyword>
<sequence>MLRSRWNMIAGMAVLLVVMCLVAGCGKQSQQVDTQTQKSVENGQQGENQAKDTQTAKQSQTRVVKDEFGEVEIPVHPKRIAAIYLEDPLVALGVTPIVQWYHPAWGKQDYLGLNVPTFDVTGSIEALLAANPDLIIVDGGVDATKYEAYSKIAPTYRVPDSINKNAVETLKRVADIIGMPEKAESVLQAYQTKVADAKEKLNSSIGRQTVAVIRLNVGEKPSLALFGLKNSYTRMIYEDLGLEPYEPVKTIETHEIMSLEKIPEFHADHIIIFPSNGTWTSQENKQALALLEDPLWKALPAVKKGNVYQLERTHWQSGSIKANAMKIDDLLKIFSAKTK</sequence>
<dbReference type="SUPFAM" id="SSF53807">
    <property type="entry name" value="Helical backbone' metal receptor"/>
    <property type="match status" value="1"/>
</dbReference>
<organism evidence="8 9">
    <name type="scientific">Brevibacillus laterosporus LMG 15441</name>
    <dbReference type="NCBI Taxonomy" id="1042163"/>
    <lineage>
        <taxon>Bacteria</taxon>
        <taxon>Bacillati</taxon>
        <taxon>Bacillota</taxon>
        <taxon>Bacilli</taxon>
        <taxon>Bacillales</taxon>
        <taxon>Paenibacillaceae</taxon>
        <taxon>Brevibacillus</taxon>
    </lineage>
</organism>
<feature type="chain" id="PRO_5038740484" evidence="6">
    <location>
        <begin position="24"/>
        <end position="339"/>
    </location>
</feature>
<dbReference type="Proteomes" id="UP000005850">
    <property type="component" value="Chromosome"/>
</dbReference>
<dbReference type="KEGG" id="blr:BRLA_c009370"/>
<proteinExistence type="inferred from homology"/>
<dbReference type="STRING" id="1042163.BRLA_c009370"/>
<accession>A0A075R250</accession>
<comment type="similarity">
    <text evidence="2">Belongs to the bacterial solute-binding protein 8 family.</text>
</comment>
<keyword evidence="3" id="KW-0813">Transport</keyword>
<evidence type="ECO:0000256" key="5">
    <source>
        <dbReference type="SAM" id="MobiDB-lite"/>
    </source>
</evidence>
<dbReference type="GO" id="GO:1901678">
    <property type="term" value="P:iron coordination entity transport"/>
    <property type="evidence" value="ECO:0007669"/>
    <property type="project" value="UniProtKB-ARBA"/>
</dbReference>
<dbReference type="Gene3D" id="3.40.50.1980">
    <property type="entry name" value="Nitrogenase molybdenum iron protein domain"/>
    <property type="match status" value="2"/>
</dbReference>
<gene>
    <name evidence="8" type="ORF">BRLA_c009370</name>
</gene>
<evidence type="ECO:0000256" key="1">
    <source>
        <dbReference type="ARBA" id="ARBA00004196"/>
    </source>
</evidence>
<name>A0A075R250_BRELA</name>
<evidence type="ECO:0000256" key="3">
    <source>
        <dbReference type="ARBA" id="ARBA00022448"/>
    </source>
</evidence>
<keyword evidence="4 6" id="KW-0732">Signal</keyword>
<evidence type="ECO:0000259" key="7">
    <source>
        <dbReference type="PROSITE" id="PS50983"/>
    </source>
</evidence>
<dbReference type="Pfam" id="PF01497">
    <property type="entry name" value="Peripla_BP_2"/>
    <property type="match status" value="1"/>
</dbReference>
<evidence type="ECO:0000256" key="4">
    <source>
        <dbReference type="ARBA" id="ARBA00022729"/>
    </source>
</evidence>
<dbReference type="InterPro" id="IPR002491">
    <property type="entry name" value="ABC_transptr_periplasmic_BD"/>
</dbReference>
<dbReference type="InterPro" id="IPR051313">
    <property type="entry name" value="Bact_iron-sidero_bind"/>
</dbReference>
<dbReference type="PROSITE" id="PS51257">
    <property type="entry name" value="PROKAR_LIPOPROTEIN"/>
    <property type="match status" value="1"/>
</dbReference>
<dbReference type="GO" id="GO:0030288">
    <property type="term" value="C:outer membrane-bounded periplasmic space"/>
    <property type="evidence" value="ECO:0007669"/>
    <property type="project" value="TreeGrafter"/>
</dbReference>
<reference evidence="8 9" key="1">
    <citation type="journal article" date="2011" name="J. Bacteriol.">
        <title>Genome sequence of Brevibacillus laterosporus LMG 15441, a pathogen of invertebrates.</title>
        <authorList>
            <person name="Djukic M."/>
            <person name="Poehlein A."/>
            <person name="Thurmer A."/>
            <person name="Daniel R."/>
        </authorList>
    </citation>
    <scope>NUCLEOTIDE SEQUENCE [LARGE SCALE GENOMIC DNA]</scope>
    <source>
        <strain evidence="8 9">LMG 15441</strain>
    </source>
</reference>
<dbReference type="EMBL" id="CP007806">
    <property type="protein sequence ID" value="AIG25278.1"/>
    <property type="molecule type" value="Genomic_DNA"/>
</dbReference>
<evidence type="ECO:0000256" key="6">
    <source>
        <dbReference type="SAM" id="SignalP"/>
    </source>
</evidence>
<protein>
    <submittedName>
        <fullName evidence="8">ABC-type Fe3+-hydroxamate transport system, periplasmic binding protein</fullName>
    </submittedName>
</protein>
<evidence type="ECO:0000313" key="9">
    <source>
        <dbReference type="Proteomes" id="UP000005850"/>
    </source>
</evidence>
<dbReference type="PROSITE" id="PS50983">
    <property type="entry name" value="FE_B12_PBP"/>
    <property type="match status" value="1"/>
</dbReference>
<evidence type="ECO:0000256" key="2">
    <source>
        <dbReference type="ARBA" id="ARBA00008814"/>
    </source>
</evidence>
<dbReference type="AlphaFoldDB" id="A0A075R250"/>
<comment type="subcellular location">
    <subcellularLocation>
        <location evidence="1">Cell envelope</location>
    </subcellularLocation>
</comment>